<evidence type="ECO:0000313" key="3">
    <source>
        <dbReference type="Proteomes" id="UP000243200"/>
    </source>
</evidence>
<proteinExistence type="predicted"/>
<reference evidence="2 3" key="1">
    <citation type="submission" date="2016-06" db="EMBL/GenBank/DDBJ databases">
        <authorList>
            <consortium name="Pathogen Informatics"/>
        </authorList>
    </citation>
    <scope>NUCLEOTIDE SEQUENCE [LARGE SCALE GENOMIC DNA]</scope>
    <source>
        <strain evidence="2">PowCR01</strain>
    </source>
</reference>
<dbReference type="OrthoDB" id="383683at2759"/>
<feature type="coiled-coil region" evidence="1">
    <location>
        <begin position="87"/>
        <end position="121"/>
    </location>
</feature>
<name>A0A1C3KRZ3_PLAOA</name>
<sequence>MNEQILFDNFPLTFLKDDTDNEQFEDSNEQSYREKIKKIADELKQLRIEISEKCSIRNMLEEKVSMLQKEEQVKHHNMKYIMTFCENNIYERDVLNYKNNLEQLKKQIQNSNCKIKLLLEKEFKVRKQLQLGYMNLYDILNERVQYIINDYVKHRKCACAIYGYQQEKKEKKKKKKKKKKKEKPLFRRKKECHQLNFFL</sequence>
<dbReference type="VEuPathDB" id="PlasmoDB:PocGH01_08043300"/>
<dbReference type="EMBL" id="LT594512">
    <property type="protein sequence ID" value="SBT76917.1"/>
    <property type="molecule type" value="Genomic_DNA"/>
</dbReference>
<evidence type="ECO:0000256" key="1">
    <source>
        <dbReference type="SAM" id="Coils"/>
    </source>
</evidence>
<keyword evidence="1" id="KW-0175">Coiled coil</keyword>
<dbReference type="AlphaFoldDB" id="A0A1C3KRZ3"/>
<protein>
    <submittedName>
        <fullName evidence="2">Uncharacterized protein</fullName>
    </submittedName>
</protein>
<evidence type="ECO:0000313" key="2">
    <source>
        <dbReference type="EMBL" id="SBT76917.1"/>
    </source>
</evidence>
<accession>A0A1C3KRZ3</accession>
<dbReference type="Proteomes" id="UP000243200">
    <property type="component" value="Chromosome 8"/>
</dbReference>
<dbReference type="VEuPathDB" id="PlasmoDB:POWCR01_080041600"/>
<organism evidence="2 3">
    <name type="scientific">Plasmodium ovale</name>
    <name type="common">malaria parasite P. ovale</name>
    <dbReference type="NCBI Taxonomy" id="36330"/>
    <lineage>
        <taxon>Eukaryota</taxon>
        <taxon>Sar</taxon>
        <taxon>Alveolata</taxon>
        <taxon>Apicomplexa</taxon>
        <taxon>Aconoidasida</taxon>
        <taxon>Haemosporida</taxon>
        <taxon>Plasmodiidae</taxon>
        <taxon>Plasmodium</taxon>
        <taxon>Plasmodium (Plasmodium)</taxon>
    </lineage>
</organism>
<gene>
    <name evidence="2" type="primary">PowCR01_080041600</name>
    <name evidence="2" type="ORF">POWCR01_080041600</name>
</gene>